<accession>A0ABR1JSN9</accession>
<sequence>MSHQPSTSTPRPNCLKQWASAPNVPSSRPPKQVGRQSSLKLTKANVHIPIPPSLLQSPHLNPESIFQKVASAPSTPSEADERWLQDTVPLTWTKNTDGDDPSGSLQATAHHPNLSTNDSSAWPKLIWRMRMYHPDRYN</sequence>
<feature type="compositionally biased region" description="Polar residues" evidence="1">
    <location>
        <begin position="103"/>
        <end position="117"/>
    </location>
</feature>
<feature type="region of interest" description="Disordered" evidence="1">
    <location>
        <begin position="1"/>
        <end position="39"/>
    </location>
</feature>
<protein>
    <submittedName>
        <fullName evidence="2">Uncharacterized protein</fullName>
    </submittedName>
</protein>
<proteinExistence type="predicted"/>
<evidence type="ECO:0000313" key="3">
    <source>
        <dbReference type="Proteomes" id="UP001498398"/>
    </source>
</evidence>
<evidence type="ECO:0000256" key="1">
    <source>
        <dbReference type="SAM" id="MobiDB-lite"/>
    </source>
</evidence>
<keyword evidence="3" id="KW-1185">Reference proteome</keyword>
<name>A0ABR1JSN9_9AGAR</name>
<organism evidence="2 3">
    <name type="scientific">Marasmiellus scandens</name>
    <dbReference type="NCBI Taxonomy" id="2682957"/>
    <lineage>
        <taxon>Eukaryota</taxon>
        <taxon>Fungi</taxon>
        <taxon>Dikarya</taxon>
        <taxon>Basidiomycota</taxon>
        <taxon>Agaricomycotina</taxon>
        <taxon>Agaricomycetes</taxon>
        <taxon>Agaricomycetidae</taxon>
        <taxon>Agaricales</taxon>
        <taxon>Marasmiineae</taxon>
        <taxon>Omphalotaceae</taxon>
        <taxon>Marasmiellus</taxon>
    </lineage>
</organism>
<gene>
    <name evidence="2" type="ORF">VKT23_003966</name>
</gene>
<dbReference type="EMBL" id="JBANRG010000004">
    <property type="protein sequence ID" value="KAK7466902.1"/>
    <property type="molecule type" value="Genomic_DNA"/>
</dbReference>
<feature type="region of interest" description="Disordered" evidence="1">
    <location>
        <begin position="91"/>
        <end position="117"/>
    </location>
</feature>
<feature type="compositionally biased region" description="Polar residues" evidence="1">
    <location>
        <begin position="1"/>
        <end position="11"/>
    </location>
</feature>
<dbReference type="Proteomes" id="UP001498398">
    <property type="component" value="Unassembled WGS sequence"/>
</dbReference>
<comment type="caution">
    <text evidence="2">The sequence shown here is derived from an EMBL/GenBank/DDBJ whole genome shotgun (WGS) entry which is preliminary data.</text>
</comment>
<evidence type="ECO:0000313" key="2">
    <source>
        <dbReference type="EMBL" id="KAK7466902.1"/>
    </source>
</evidence>
<reference evidence="2 3" key="1">
    <citation type="submission" date="2024-01" db="EMBL/GenBank/DDBJ databases">
        <title>A draft genome for the cacao thread blight pathogen Marasmiellus scandens.</title>
        <authorList>
            <person name="Baruah I.K."/>
            <person name="Leung J."/>
            <person name="Bukari Y."/>
            <person name="Amoako-Attah I."/>
            <person name="Meinhardt L.W."/>
            <person name="Bailey B.A."/>
            <person name="Cohen S.P."/>
        </authorList>
    </citation>
    <scope>NUCLEOTIDE SEQUENCE [LARGE SCALE GENOMIC DNA]</scope>
    <source>
        <strain evidence="2 3">GH-19</strain>
    </source>
</reference>